<protein>
    <submittedName>
        <fullName evidence="1">Acyl-CoA thioester hydrolase</fullName>
        <ecNumber evidence="1">3.1.2.-</ecNumber>
    </submittedName>
</protein>
<dbReference type="Pfam" id="PF13279">
    <property type="entry name" value="4HBT_2"/>
    <property type="match status" value="1"/>
</dbReference>
<evidence type="ECO:0000313" key="2">
    <source>
        <dbReference type="Proteomes" id="UP001229244"/>
    </source>
</evidence>
<dbReference type="InterPro" id="IPR029069">
    <property type="entry name" value="HotDog_dom_sf"/>
</dbReference>
<proteinExistence type="predicted"/>
<sequence length="162" mass="18162">MALIDVPAPLVAPDASVEEAWIDYNGHMNVAYYIVLFDRGTDHAFDHLDIGGAYRAREGCSFFTVESRTSYVRELTLGDSVTTSMQIIDHDDKRLHTFQEMHHATDGFLAATLETLFLHIDMDARKAVPWSGDVDERIRAAVSAHRALPRPERLGRAIGIPR</sequence>
<dbReference type="SUPFAM" id="SSF54637">
    <property type="entry name" value="Thioesterase/thiol ester dehydrase-isomerase"/>
    <property type="match status" value="1"/>
</dbReference>
<comment type="caution">
    <text evidence="1">The sequence shown here is derived from an EMBL/GenBank/DDBJ whole genome shotgun (WGS) entry which is preliminary data.</text>
</comment>
<dbReference type="Gene3D" id="3.10.129.10">
    <property type="entry name" value="Hotdog Thioesterase"/>
    <property type="match status" value="1"/>
</dbReference>
<dbReference type="CDD" id="cd00586">
    <property type="entry name" value="4HBT"/>
    <property type="match status" value="1"/>
</dbReference>
<dbReference type="GO" id="GO:0016787">
    <property type="term" value="F:hydrolase activity"/>
    <property type="evidence" value="ECO:0007669"/>
    <property type="project" value="UniProtKB-KW"/>
</dbReference>
<dbReference type="EC" id="3.1.2.-" evidence="1"/>
<dbReference type="EMBL" id="JAUSUL010000002">
    <property type="protein sequence ID" value="MDQ0315275.1"/>
    <property type="molecule type" value="Genomic_DNA"/>
</dbReference>
<accession>A0AAE3VNL1</accession>
<dbReference type="RefSeq" id="WP_306885111.1">
    <property type="nucleotide sequence ID" value="NZ_JAUSUL010000002.1"/>
</dbReference>
<dbReference type="Proteomes" id="UP001229244">
    <property type="component" value="Unassembled WGS sequence"/>
</dbReference>
<gene>
    <name evidence="1" type="ORF">J2S73_001732</name>
</gene>
<keyword evidence="1" id="KW-0378">Hydrolase</keyword>
<keyword evidence="2" id="KW-1185">Reference proteome</keyword>
<name>A0AAE3VNL1_9HYPH</name>
<organism evidence="1 2">
    <name type="scientific">Amorphus orientalis</name>
    <dbReference type="NCBI Taxonomy" id="649198"/>
    <lineage>
        <taxon>Bacteria</taxon>
        <taxon>Pseudomonadati</taxon>
        <taxon>Pseudomonadota</taxon>
        <taxon>Alphaproteobacteria</taxon>
        <taxon>Hyphomicrobiales</taxon>
        <taxon>Amorphaceae</taxon>
        <taxon>Amorphus</taxon>
    </lineage>
</organism>
<evidence type="ECO:0000313" key="1">
    <source>
        <dbReference type="EMBL" id="MDQ0315275.1"/>
    </source>
</evidence>
<reference evidence="1" key="1">
    <citation type="submission" date="2023-07" db="EMBL/GenBank/DDBJ databases">
        <title>Genomic Encyclopedia of Type Strains, Phase IV (KMG-IV): sequencing the most valuable type-strain genomes for metagenomic binning, comparative biology and taxonomic classification.</title>
        <authorList>
            <person name="Goeker M."/>
        </authorList>
    </citation>
    <scope>NUCLEOTIDE SEQUENCE</scope>
    <source>
        <strain evidence="1">DSM 21202</strain>
    </source>
</reference>
<dbReference type="AlphaFoldDB" id="A0AAE3VNL1"/>